<accession>A0AA85G0X0</accession>
<keyword evidence="1" id="KW-1185">Reference proteome</keyword>
<name>A0AA85G0X0_9TREM</name>
<sequence>MFIAILYRTISFGFKSTDEADEYFYSNILYDIPIQYQYLMRAGYSPGQFGTEHNPIIIPPESHGKSKLIELYANINEFAKFINTNHIRTNNFYYKFYQTLIKLHKLKLQTPEINKPFYDYLIPNRSNTRIQFIMYYCTALLDFNTHSNEDYTNSTTSTSARRFQLIVRQDIHQFCPKACAYSGGPGFNAKHKTELNRYTSLCNFPKHFMTVSSQRCIEQNNGKFIFLHRTKRIFSTVQCVTIFV</sequence>
<organism evidence="1 2">
    <name type="scientific">Schistosoma rodhaini</name>
    <dbReference type="NCBI Taxonomy" id="6188"/>
    <lineage>
        <taxon>Eukaryota</taxon>
        <taxon>Metazoa</taxon>
        <taxon>Spiralia</taxon>
        <taxon>Lophotrochozoa</taxon>
        <taxon>Platyhelminthes</taxon>
        <taxon>Trematoda</taxon>
        <taxon>Digenea</taxon>
        <taxon>Strigeidida</taxon>
        <taxon>Schistosomatoidea</taxon>
        <taxon>Schistosomatidae</taxon>
        <taxon>Schistosoma</taxon>
    </lineage>
</organism>
<evidence type="ECO:0000313" key="2">
    <source>
        <dbReference type="WBParaSite" id="SRDH1_73830.1"/>
    </source>
</evidence>
<protein>
    <submittedName>
        <fullName evidence="2">Uncharacterized protein</fullName>
    </submittedName>
</protein>
<dbReference type="WBParaSite" id="SRDH1_73830.1">
    <property type="protein sequence ID" value="SRDH1_73830.1"/>
    <property type="gene ID" value="SRDH1_73830"/>
</dbReference>
<proteinExistence type="predicted"/>
<evidence type="ECO:0000313" key="1">
    <source>
        <dbReference type="Proteomes" id="UP000050792"/>
    </source>
</evidence>
<reference evidence="2" key="2">
    <citation type="submission" date="2023-11" db="UniProtKB">
        <authorList>
            <consortium name="WormBaseParasite"/>
        </authorList>
    </citation>
    <scope>IDENTIFICATION</scope>
</reference>
<reference evidence="1" key="1">
    <citation type="submission" date="2022-06" db="EMBL/GenBank/DDBJ databases">
        <authorList>
            <person name="Berger JAMES D."/>
            <person name="Berger JAMES D."/>
        </authorList>
    </citation>
    <scope>NUCLEOTIDE SEQUENCE [LARGE SCALE GENOMIC DNA]</scope>
</reference>
<dbReference type="AlphaFoldDB" id="A0AA85G0X0"/>
<dbReference type="Proteomes" id="UP000050792">
    <property type="component" value="Unassembled WGS sequence"/>
</dbReference>